<comment type="caution">
    <text evidence="1">The sequence shown here is derived from an EMBL/GenBank/DDBJ whole genome shotgun (WGS) entry which is preliminary data.</text>
</comment>
<sequence>MSVRLIGANPGLTLSVAGERVAFVSVWRVDWSARGKGNALVMWHDGTTRVVAEDRELGAWLADGFTRHFPEVRGLAWPRPAFTRAPVDLELDLDKGLRATADDVTVEIPGPPRERRAVRVPEFDLGGVPHLLTNVFMPCDTGNLTIGGTAVPADSATAFLADAEVWSN</sequence>
<dbReference type="EMBL" id="SMLD01000015">
    <property type="protein sequence ID" value="TDE57194.1"/>
    <property type="molecule type" value="Genomic_DNA"/>
</dbReference>
<gene>
    <name evidence="1" type="ORF">E1295_08700</name>
</gene>
<keyword evidence="2" id="KW-1185">Reference proteome</keyword>
<evidence type="ECO:0000313" key="1">
    <source>
        <dbReference type="EMBL" id="TDE57194.1"/>
    </source>
</evidence>
<evidence type="ECO:0000313" key="2">
    <source>
        <dbReference type="Proteomes" id="UP000295136"/>
    </source>
</evidence>
<protein>
    <submittedName>
        <fullName evidence="1">Uncharacterized protein</fullName>
    </submittedName>
</protein>
<name>A0A4R5FTS7_9ACTN</name>
<dbReference type="AlphaFoldDB" id="A0A4R5FTS7"/>
<dbReference type="Proteomes" id="UP000295136">
    <property type="component" value="Unassembled WGS sequence"/>
</dbReference>
<organism evidence="1 2">
    <name type="scientific">Nonomuraea mesophila</name>
    <dbReference type="NCBI Taxonomy" id="2530382"/>
    <lineage>
        <taxon>Bacteria</taxon>
        <taxon>Bacillati</taxon>
        <taxon>Actinomycetota</taxon>
        <taxon>Actinomycetes</taxon>
        <taxon>Streptosporangiales</taxon>
        <taxon>Streptosporangiaceae</taxon>
        <taxon>Nonomuraea</taxon>
    </lineage>
</organism>
<dbReference type="RefSeq" id="WP_132629376.1">
    <property type="nucleotide sequence ID" value="NZ_SMLD01000015.1"/>
</dbReference>
<proteinExistence type="predicted"/>
<accession>A0A4R5FTS7</accession>
<reference evidence="1 2" key="1">
    <citation type="submission" date="2019-03" db="EMBL/GenBank/DDBJ databases">
        <title>Draft genome sequences of novel Actinobacteria.</title>
        <authorList>
            <person name="Sahin N."/>
            <person name="Ay H."/>
            <person name="Saygin H."/>
        </authorList>
    </citation>
    <scope>NUCLEOTIDE SEQUENCE [LARGE SCALE GENOMIC DNA]</scope>
    <source>
        <strain evidence="1 2">6K102</strain>
    </source>
</reference>